<protein>
    <submittedName>
        <fullName evidence="3">Copia protein</fullName>
    </submittedName>
</protein>
<gene>
    <name evidence="3" type="ORF">Tci_030502</name>
</gene>
<comment type="caution">
    <text evidence="3">The sequence shown here is derived from an EMBL/GenBank/DDBJ whole genome shotgun (WGS) entry which is preliminary data.</text>
</comment>
<dbReference type="InterPro" id="IPR013103">
    <property type="entry name" value="RVT_2"/>
</dbReference>
<feature type="compositionally biased region" description="Polar residues" evidence="1">
    <location>
        <begin position="196"/>
        <end position="210"/>
    </location>
</feature>
<evidence type="ECO:0000256" key="1">
    <source>
        <dbReference type="SAM" id="MobiDB-lite"/>
    </source>
</evidence>
<accession>A0A6L2LE94</accession>
<feature type="region of interest" description="Disordered" evidence="1">
    <location>
        <begin position="189"/>
        <end position="210"/>
    </location>
</feature>
<dbReference type="AlphaFoldDB" id="A0A6L2LE94"/>
<dbReference type="EMBL" id="BKCJ010004018">
    <property type="protein sequence ID" value="GEU58524.1"/>
    <property type="molecule type" value="Genomic_DNA"/>
</dbReference>
<evidence type="ECO:0000313" key="3">
    <source>
        <dbReference type="EMBL" id="GEU58524.1"/>
    </source>
</evidence>
<proteinExistence type="predicted"/>
<organism evidence="3">
    <name type="scientific">Tanacetum cinerariifolium</name>
    <name type="common">Dalmatian daisy</name>
    <name type="synonym">Chrysanthemum cinerariifolium</name>
    <dbReference type="NCBI Taxonomy" id="118510"/>
    <lineage>
        <taxon>Eukaryota</taxon>
        <taxon>Viridiplantae</taxon>
        <taxon>Streptophyta</taxon>
        <taxon>Embryophyta</taxon>
        <taxon>Tracheophyta</taxon>
        <taxon>Spermatophyta</taxon>
        <taxon>Magnoliopsida</taxon>
        <taxon>eudicotyledons</taxon>
        <taxon>Gunneridae</taxon>
        <taxon>Pentapetalae</taxon>
        <taxon>asterids</taxon>
        <taxon>campanulids</taxon>
        <taxon>Asterales</taxon>
        <taxon>Asteraceae</taxon>
        <taxon>Asteroideae</taxon>
        <taxon>Anthemideae</taxon>
        <taxon>Anthemidinae</taxon>
        <taxon>Tanacetum</taxon>
    </lineage>
</organism>
<name>A0A6L2LE94_TANCI</name>
<sequence length="374" mass="42799">MNSVQGIFCNKKVNSLDYVDLLWQEDFKDYTGCKPETYKSYLLKYWDILNKFIDKRVLKYGKLQMKECEVKKIKETKKPLNEAIPHEHKIVKSFKLESRDVQINPVQAVDANLVVTKKRTKSDKQDTSSRSGNYITHVMDVDIRPVNDQQPFAKPMFDEYFTPPPSVASLVPAVVTLEPSDSTGTPFLTHIDQDGSLPNTSQTPLKSQSSVIPSDVEEQFHDIKVAHLDNDPYFGVPSPKPNSEESSSRDVIPINVHSLSINYMNILVNGPRITRWIMSLEVLLDLSLQDINYKTKPCLIRRTGGFLKNKARLVARGYRHEEGINFEESFTPVAQLEAIIIFIAYSAFMNMIDYQMDVKTAFLNDILHEEIYVI</sequence>
<dbReference type="Pfam" id="PF07727">
    <property type="entry name" value="RVT_2"/>
    <property type="match status" value="1"/>
</dbReference>
<evidence type="ECO:0000259" key="2">
    <source>
        <dbReference type="Pfam" id="PF07727"/>
    </source>
</evidence>
<feature type="domain" description="Reverse transcriptase Ty1/copia-type" evidence="2">
    <location>
        <begin position="308"/>
        <end position="373"/>
    </location>
</feature>
<reference evidence="3" key="1">
    <citation type="journal article" date="2019" name="Sci. Rep.">
        <title>Draft genome of Tanacetum cinerariifolium, the natural source of mosquito coil.</title>
        <authorList>
            <person name="Yamashiro T."/>
            <person name="Shiraishi A."/>
            <person name="Satake H."/>
            <person name="Nakayama K."/>
        </authorList>
    </citation>
    <scope>NUCLEOTIDE SEQUENCE</scope>
</reference>